<dbReference type="InterPro" id="IPR016024">
    <property type="entry name" value="ARM-type_fold"/>
</dbReference>
<dbReference type="InterPro" id="IPR011989">
    <property type="entry name" value="ARM-like"/>
</dbReference>
<feature type="compositionally biased region" description="Basic and acidic residues" evidence="1">
    <location>
        <begin position="367"/>
        <end position="383"/>
    </location>
</feature>
<proteinExistence type="predicted"/>
<feature type="compositionally biased region" description="Basic and acidic residues" evidence="1">
    <location>
        <begin position="206"/>
        <end position="227"/>
    </location>
</feature>
<feature type="compositionally biased region" description="Polar residues" evidence="1">
    <location>
        <begin position="313"/>
        <end position="324"/>
    </location>
</feature>
<dbReference type="PANTHER" id="PTHR21704:SF18">
    <property type="entry name" value="NIPPED-B-LIKE PROTEIN"/>
    <property type="match status" value="1"/>
</dbReference>
<name>A0A0P4WEV3_SCYOL</name>
<feature type="compositionally biased region" description="Pro residues" evidence="1">
    <location>
        <begin position="178"/>
        <end position="187"/>
    </location>
</feature>
<protein>
    <recommendedName>
        <fullName evidence="3">Nipped-B protein</fullName>
    </recommendedName>
</protein>
<sequence length="1652" mass="185683">MNGEPNTNPQVPITTLAGIASLTQLLPELPLPSSSVGLGDSRSLLFHPRVAEEAQRLLACQDPDLVQQLANSLARTHADHIQLKEQYAGTEHAVEVKTAPPLLEGILRCKPAVFTGKPAGGSEAVGGVSIKTEAGVPPVQNSVLAKAAKHINNVSVIQCGPALANAAQVKVKSEPGGQDPPTPPPGEPTAHLPQGVPAEKALAKPSPEEVKAVAGQKELEGRLKSQVEESLGQLPADTRDASKQEKKPDVWLANVVPDKEKEAPNHTQDSKSKASKDHATYPVGKMKEPVVVLNKLSSEELKSVSCIPKLSGVGSNVKTDSYVDSSKNNSSSSRRSRGSREASKYKEVSSESESEEEDKKKPTKYFKNREREREEKRRKDKADRKRNRIASDDEEYNPDQEAKKRRKGGHQEEDDDDEEGEDSEGEGAASKQQSNRRAPAAPLPKKSYTNKRIERKLVGPTEKLSSEELMESGVYQRFNRAVEKIFDNTEDLDVNAEIEEDGDVPQEYLIPKYELTDLCSETAKLKSLGAMAIVPPERLVRLLNILEKNIRDGAKVTPIVDEEDDEDDKLWMELVMERILRGMDASLTAMYIMTAPNMSKRVYLEDVIERCVQFTKFQLSNTIYPSFDPVYRVDSKKDGYVGNMKRKRAQCKDVRNRSILGLYNKLHEVVGLLADLLSIQTLTDTTVLQLSTLGVCPFFVENVSELQLSALRLVTKVFAKYNKHRRLLLDDILASIARLPNSKRSLRTYRLNSDENVQMLTALVLQLIQCVVELPEELAQGRGSKSATSESVNSQNPKDRDAKVPEARKESTMDREVLVCSRYETAMSTAYSFLSVFLQKTGSKSEEIDYRPLFENFVQDLLATVNKPEWPAAELLLSLLGKLLVQKFCNKNTDMALRVSSLDCLGVVAAKLRRDAVSSHLELENIDAIIREVKEEENRDAPMLEDGSPPTENGTASGGSGKKNKKKKSSAEKLRDSEGGPYDEEEERTMFLQRVLLDWLAVNSSSEPALLHARHFCIGQWYREAYTEIMRQKQGLLPQPSGSKSGSHNKRKRKRKGDSEDETSEDSDEDEEEGGKKGGGQVDEALAAEVTQLAEKRKTFLLTKVPAFPPASPGAKTQTLQTHIGYANAELITKYLASKRPFSQSFDLYLKQILRVLTESAIAVRTKAMKCLTMVVEADPGVLSRKDMQLGVHHSFLDHSTSVREAAVDLVGKFVLSRPEVLNTYYDMISARILDTGVSVRKRVIKILKDICLECPDFAKIPEICVKMIRRINDEEGIKKLVQEVFQNMWFTPVRDRPHVDEEALLRKVNNITEVVVACRDTGLDWFEQLLHSMFKPREDKDDVTKVVSEPPKSLVTACKQIVDCLVRHILVLEEDGHNNAAGPQPRTTTQRILACHKTLYLFAKIRPQLLVDHAITLQPYLAWRCQTQVDYNMIGVVARTLELVVPLMEHPSETFLAQLEEDAVKLILQHDRTVITSCLALLGSIVNTVTKNYRLIKDCFNRYHTFIVDYKRYSEENPQCPKLETHKPLFRRSLYTIGLLLKHFNLKDETVRCGLQEDITEQVFDTLMYFMDQPDSNIRHYTLQALGFVCIRHYELMMGTRLKQLYHTLLLDPSVNTTLRIQTLQNIESYLQEEEVRMIKQDQEWAKQKNS</sequence>
<feature type="compositionally biased region" description="Basic and acidic residues" evidence="1">
    <location>
        <begin position="797"/>
        <end position="809"/>
    </location>
</feature>
<dbReference type="GO" id="GO:0061775">
    <property type="term" value="F:cohesin loader activity"/>
    <property type="evidence" value="ECO:0007669"/>
    <property type="project" value="InterPro"/>
</dbReference>
<feature type="compositionally biased region" description="Basic and acidic residues" evidence="1">
    <location>
        <begin position="338"/>
        <end position="349"/>
    </location>
</feature>
<dbReference type="GO" id="GO:0071169">
    <property type="term" value="P:establishment of protein localization to chromatin"/>
    <property type="evidence" value="ECO:0007669"/>
    <property type="project" value="TreeGrafter"/>
</dbReference>
<dbReference type="GO" id="GO:0034087">
    <property type="term" value="P:establishment of mitotic sister chromatid cohesion"/>
    <property type="evidence" value="ECO:0007669"/>
    <property type="project" value="TreeGrafter"/>
</dbReference>
<feature type="region of interest" description="Disordered" evidence="1">
    <location>
        <begin position="168"/>
        <end position="289"/>
    </location>
</feature>
<feature type="compositionally biased region" description="Basic and acidic residues" evidence="1">
    <location>
        <begin position="969"/>
        <end position="978"/>
    </location>
</feature>
<dbReference type="GO" id="GO:0010468">
    <property type="term" value="P:regulation of gene expression"/>
    <property type="evidence" value="ECO:0007669"/>
    <property type="project" value="InterPro"/>
</dbReference>
<dbReference type="InterPro" id="IPR033031">
    <property type="entry name" value="Scc2/Nipped-B"/>
</dbReference>
<dbReference type="GO" id="GO:0140588">
    <property type="term" value="P:chromatin looping"/>
    <property type="evidence" value="ECO:0007669"/>
    <property type="project" value="InterPro"/>
</dbReference>
<evidence type="ECO:0000313" key="2">
    <source>
        <dbReference type="EMBL" id="JAI59570.1"/>
    </source>
</evidence>
<dbReference type="GO" id="GO:0003682">
    <property type="term" value="F:chromatin binding"/>
    <property type="evidence" value="ECO:0007669"/>
    <property type="project" value="TreeGrafter"/>
</dbReference>
<dbReference type="CDD" id="cd23958">
    <property type="entry name" value="SCC2"/>
    <property type="match status" value="1"/>
</dbReference>
<reference evidence="2" key="1">
    <citation type="submission" date="2015-09" db="EMBL/GenBank/DDBJ databases">
        <title>Scylla olivacea transcriptome.</title>
        <authorList>
            <person name="Ikhwanuddin M."/>
        </authorList>
    </citation>
    <scope>NUCLEOTIDE SEQUENCE</scope>
</reference>
<evidence type="ECO:0000256" key="1">
    <source>
        <dbReference type="SAM" id="MobiDB-lite"/>
    </source>
</evidence>
<dbReference type="InterPro" id="IPR026003">
    <property type="entry name" value="Cohesin_HEAT"/>
</dbReference>
<feature type="compositionally biased region" description="Basic residues" evidence="1">
    <location>
        <begin position="1047"/>
        <end position="1056"/>
    </location>
</feature>
<feature type="region of interest" description="Disordered" evidence="1">
    <location>
        <begin position="303"/>
        <end position="459"/>
    </location>
</feature>
<dbReference type="EMBL" id="GDRN01095257">
    <property type="protein sequence ID" value="JAI59570.1"/>
    <property type="molecule type" value="Transcribed_RNA"/>
</dbReference>
<accession>A0A0P4WEV3</accession>
<evidence type="ECO:0008006" key="3">
    <source>
        <dbReference type="Google" id="ProtNLM"/>
    </source>
</evidence>
<feature type="compositionally biased region" description="Acidic residues" evidence="1">
    <location>
        <begin position="412"/>
        <end position="425"/>
    </location>
</feature>
<dbReference type="SUPFAM" id="SSF48371">
    <property type="entry name" value="ARM repeat"/>
    <property type="match status" value="1"/>
</dbReference>
<feature type="region of interest" description="Disordered" evidence="1">
    <location>
        <begin position="937"/>
        <end position="985"/>
    </location>
</feature>
<organism evidence="2">
    <name type="scientific">Scylla olivacea</name>
    <name type="common">Orange mud crab</name>
    <name type="synonym">Cancer olivacea</name>
    <dbReference type="NCBI Taxonomy" id="85551"/>
    <lineage>
        <taxon>Eukaryota</taxon>
        <taxon>Metazoa</taxon>
        <taxon>Ecdysozoa</taxon>
        <taxon>Arthropoda</taxon>
        <taxon>Crustacea</taxon>
        <taxon>Multicrustacea</taxon>
        <taxon>Malacostraca</taxon>
        <taxon>Eumalacostraca</taxon>
        <taxon>Eucarida</taxon>
        <taxon>Decapoda</taxon>
        <taxon>Pleocyemata</taxon>
        <taxon>Brachyura</taxon>
        <taxon>Eubrachyura</taxon>
        <taxon>Portunoidea</taxon>
        <taxon>Portunidae</taxon>
        <taxon>Portuninae</taxon>
        <taxon>Scylla</taxon>
    </lineage>
</organism>
<dbReference type="Pfam" id="PF12765">
    <property type="entry name" value="Cohesin_HEAT"/>
    <property type="match status" value="1"/>
</dbReference>
<feature type="region of interest" description="Disordered" evidence="1">
    <location>
        <begin position="1036"/>
        <end position="1082"/>
    </location>
</feature>
<feature type="compositionally biased region" description="Polar residues" evidence="1">
    <location>
        <begin position="783"/>
        <end position="796"/>
    </location>
</feature>
<feature type="compositionally biased region" description="Basic and acidic residues" evidence="1">
    <location>
        <begin position="257"/>
        <end position="279"/>
    </location>
</feature>
<feature type="compositionally biased region" description="Basic and acidic residues" evidence="1">
    <location>
        <begin position="237"/>
        <end position="249"/>
    </location>
</feature>
<dbReference type="GO" id="GO:1990414">
    <property type="term" value="P:replication-born double-strand break repair via sister chromatid exchange"/>
    <property type="evidence" value="ECO:0007669"/>
    <property type="project" value="TreeGrafter"/>
</dbReference>
<dbReference type="GO" id="GO:0090694">
    <property type="term" value="C:Scc2-Scc4 cohesin loading complex"/>
    <property type="evidence" value="ECO:0007669"/>
    <property type="project" value="TreeGrafter"/>
</dbReference>
<feature type="region of interest" description="Disordered" evidence="1">
    <location>
        <begin position="782"/>
        <end position="809"/>
    </location>
</feature>
<dbReference type="PANTHER" id="PTHR21704">
    <property type="entry name" value="NIPPED-B-LIKE PROTEIN DELANGIN SCC2-RELATED"/>
    <property type="match status" value="1"/>
</dbReference>
<feature type="compositionally biased region" description="Acidic residues" evidence="1">
    <location>
        <begin position="1059"/>
        <end position="1073"/>
    </location>
</feature>
<dbReference type="Gene3D" id="1.25.10.10">
    <property type="entry name" value="Leucine-rich Repeat Variant"/>
    <property type="match status" value="1"/>
</dbReference>